<gene>
    <name evidence="2" type="ORF">NCTC13765_00031</name>
</gene>
<name>A0A380KQC5_9STRE</name>
<organism evidence="2 3">
    <name type="scientific">Streptococcus massiliensis</name>
    <dbReference type="NCBI Taxonomy" id="313439"/>
    <lineage>
        <taxon>Bacteria</taxon>
        <taxon>Bacillati</taxon>
        <taxon>Bacillota</taxon>
        <taxon>Bacilli</taxon>
        <taxon>Lactobacillales</taxon>
        <taxon>Streptococcaceae</taxon>
        <taxon>Streptococcus</taxon>
    </lineage>
</organism>
<dbReference type="EMBL" id="UHFR01000003">
    <property type="protein sequence ID" value="SUN72175.1"/>
    <property type="molecule type" value="Genomic_DNA"/>
</dbReference>
<reference evidence="2" key="1">
    <citation type="submission" date="2018-06" db="EMBL/GenBank/DDBJ databases">
        <authorList>
            <consortium name="Pathogen Informatics"/>
            <person name="Doyle S."/>
        </authorList>
    </citation>
    <scope>NUCLEOTIDE SEQUENCE [LARGE SCALE GENOMIC DNA]</scope>
    <source>
        <strain evidence="2">NCTC13765</strain>
    </source>
</reference>
<evidence type="ECO:0000313" key="2">
    <source>
        <dbReference type="EMBL" id="SUN72175.1"/>
    </source>
</evidence>
<evidence type="ECO:0000256" key="1">
    <source>
        <dbReference type="SAM" id="Phobius"/>
    </source>
</evidence>
<protein>
    <submittedName>
        <fullName evidence="2">Transposase</fullName>
    </submittedName>
</protein>
<sequence>MKSDQTIIRKTHMEQLNFITNLLEIKDPNITILDVLDAGTHKKSSRSWIILLLNATAVMVRWLNMTSKKNQKFPI</sequence>
<keyword evidence="1" id="KW-1133">Transmembrane helix</keyword>
<keyword evidence="1" id="KW-0472">Membrane</keyword>
<dbReference type="AlphaFoldDB" id="A0A380KQC5"/>
<keyword evidence="3" id="KW-1185">Reference proteome</keyword>
<dbReference type="Proteomes" id="UP000254634">
    <property type="component" value="Unassembled WGS sequence"/>
</dbReference>
<accession>A0A380KQC5</accession>
<proteinExistence type="predicted"/>
<evidence type="ECO:0000313" key="3">
    <source>
        <dbReference type="Proteomes" id="UP000254634"/>
    </source>
</evidence>
<feature type="transmembrane region" description="Helical" evidence="1">
    <location>
        <begin position="45"/>
        <end position="63"/>
    </location>
</feature>
<keyword evidence="1" id="KW-0812">Transmembrane</keyword>